<keyword evidence="5" id="KW-1185">Reference proteome</keyword>
<dbReference type="InterPro" id="IPR006680">
    <property type="entry name" value="Amidohydro-rel"/>
</dbReference>
<dbReference type="Gene3D" id="3.20.20.140">
    <property type="entry name" value="Metal-dependent hydrolases"/>
    <property type="match status" value="1"/>
</dbReference>
<dbReference type="PANTHER" id="PTHR43383:SF2">
    <property type="entry name" value="AMIDOHYDROLASE 2 FAMILY PROTEIN"/>
    <property type="match status" value="1"/>
</dbReference>
<dbReference type="GO" id="GO:0016301">
    <property type="term" value="F:kinase activity"/>
    <property type="evidence" value="ECO:0007669"/>
    <property type="project" value="UniProtKB-KW"/>
</dbReference>
<dbReference type="KEGG" id="psco:LY89DRAFT_683717"/>
<proteinExistence type="inferred from homology"/>
<dbReference type="Pfam" id="PF00120">
    <property type="entry name" value="Gln-synt_C"/>
    <property type="match status" value="1"/>
</dbReference>
<keyword evidence="4" id="KW-0808">Transferase</keyword>
<evidence type="ECO:0000256" key="2">
    <source>
        <dbReference type="RuleBase" id="RU000384"/>
    </source>
</evidence>
<reference evidence="4 5" key="1">
    <citation type="submission" date="2015-10" db="EMBL/GenBank/DDBJ databases">
        <title>Full genome of DAOMC 229536 Phialocephala scopiformis, a fungal endophyte of spruce producing the potent anti-insectan compound rugulosin.</title>
        <authorList>
            <consortium name="DOE Joint Genome Institute"/>
            <person name="Walker A.K."/>
            <person name="Frasz S.L."/>
            <person name="Seifert K.A."/>
            <person name="Miller J.D."/>
            <person name="Mondo S.J."/>
            <person name="Labutti K."/>
            <person name="Lipzen A."/>
            <person name="Dockter R."/>
            <person name="Kennedy M."/>
            <person name="Grigoriev I.V."/>
            <person name="Spatafora J.W."/>
        </authorList>
    </citation>
    <scope>NUCLEOTIDE SEQUENCE [LARGE SCALE GENOMIC DNA]</scope>
    <source>
        <strain evidence="4 5">CBS 120377</strain>
    </source>
</reference>
<dbReference type="Proteomes" id="UP000070700">
    <property type="component" value="Unassembled WGS sequence"/>
</dbReference>
<accession>A0A194XFA0</accession>
<evidence type="ECO:0000313" key="4">
    <source>
        <dbReference type="EMBL" id="KUJ18870.1"/>
    </source>
</evidence>
<dbReference type="Pfam" id="PF04909">
    <property type="entry name" value="Amidohydro_2"/>
    <property type="match status" value="1"/>
</dbReference>
<dbReference type="InterPro" id="IPR032466">
    <property type="entry name" value="Metal_Hydrolase"/>
</dbReference>
<dbReference type="InterPro" id="IPR008146">
    <property type="entry name" value="Gln_synth_cat_dom"/>
</dbReference>
<dbReference type="SMART" id="SM01230">
    <property type="entry name" value="Gln-synt_C"/>
    <property type="match status" value="1"/>
</dbReference>
<dbReference type="Gene3D" id="3.30.590.10">
    <property type="entry name" value="Glutamine synthetase/guanido kinase, catalytic domain"/>
    <property type="match status" value="1"/>
</dbReference>
<evidence type="ECO:0000259" key="3">
    <source>
        <dbReference type="PROSITE" id="PS51987"/>
    </source>
</evidence>
<dbReference type="EMBL" id="KQ947412">
    <property type="protein sequence ID" value="KUJ18870.1"/>
    <property type="molecule type" value="Genomic_DNA"/>
</dbReference>
<dbReference type="AlphaFoldDB" id="A0A194XFA0"/>
<dbReference type="GO" id="GO:0016787">
    <property type="term" value="F:hydrolase activity"/>
    <property type="evidence" value="ECO:0007669"/>
    <property type="project" value="InterPro"/>
</dbReference>
<sequence length="858" mass="95678">MEDLIKAIYTTPIIDNHAHPLLVPPAVNTYPLLSITTEAHGDAIKATTTSLSHIRAVKQLSDILGCPPTWEDVVNALNVENAKPHHAWAKRCFEGIETVLVDDGLGNKDEIYDYGWHDRLTRSECKKIVRIEKVAEEIIDTLMKNTELSPDDIFSGTREAFEMVIKDAIEDPDVVGFKSVICYRTGLDIPPHLSISEVREAFTDHITSLQEDGVTHFTRVDGQPMNAYLVNKTAHLIANSDGPKKPFQFHTGLGDNDITLTKSSPSHLQQFIRKYPEVPIVLLHASYPWTKEAGYLASVYENVYADIGEVFPFVSKDGQEKVVREILELCPTEKLCWSTDGHWFPETYLLAIIQMREAFQKVFTEYVQDGALTVPQAIRAVEDILFTTSNNLYDLGLEMKPLPITTDLPSRLLEAPKSDAQVLTKFLTDNPTVKFLRIQYLDYTATSRLRVLPVREATAMLKKSPDLQLSATPALLGLLQHDVIIPGVTASGEYILHPVLSSLKPGPYKGYAFAQSEFRNVDGSEVPLCPRTALRRIVTQAASQNLTFLLGFEIEIVFMSRSATDGSLSPLKNSAGHAYGSSRTLHGNEILDLLEDIYDTLEAADIHLQQWHSEAAQGQYEFVLPPSPPLEAVDMLIQAREIITTVAANYSIRATMFPKPFPMMAGTATHAHMSISSPGGDEKQVWEPFWAGVLKHYRAIIAFTYSNPASYDRMVDSCWAGGRWVCWGTQNKEAPLRRVEGSHFEMKTLDGLANPYFAIAAIIAAGLIGVEGKEPLLLGDAEKDPGQLTAEERKELGITEMFPPDLPAALEALVANKEMVNLLGSELVERYVNVKKAEMEMQGKMETDKRRNWLLERY</sequence>
<dbReference type="PANTHER" id="PTHR43383">
    <property type="entry name" value="NODULIN 6"/>
    <property type="match status" value="1"/>
</dbReference>
<protein>
    <submittedName>
        <fullName evidence="4">Glutamine synthetase/guanido kinase</fullName>
    </submittedName>
</protein>
<dbReference type="PROSITE" id="PS51987">
    <property type="entry name" value="GS_CATALYTIC"/>
    <property type="match status" value="1"/>
</dbReference>
<comment type="similarity">
    <text evidence="1 2">Belongs to the glutamine synthetase family.</text>
</comment>
<feature type="domain" description="GS catalytic" evidence="3">
    <location>
        <begin position="530"/>
        <end position="858"/>
    </location>
</feature>
<organism evidence="4 5">
    <name type="scientific">Mollisia scopiformis</name>
    <name type="common">Conifer needle endophyte fungus</name>
    <name type="synonym">Phialocephala scopiformis</name>
    <dbReference type="NCBI Taxonomy" id="149040"/>
    <lineage>
        <taxon>Eukaryota</taxon>
        <taxon>Fungi</taxon>
        <taxon>Dikarya</taxon>
        <taxon>Ascomycota</taxon>
        <taxon>Pezizomycotina</taxon>
        <taxon>Leotiomycetes</taxon>
        <taxon>Helotiales</taxon>
        <taxon>Mollisiaceae</taxon>
        <taxon>Mollisia</taxon>
    </lineage>
</organism>
<evidence type="ECO:0000313" key="5">
    <source>
        <dbReference type="Proteomes" id="UP000070700"/>
    </source>
</evidence>
<evidence type="ECO:0000256" key="1">
    <source>
        <dbReference type="PROSITE-ProRule" id="PRU01331"/>
    </source>
</evidence>
<dbReference type="InParanoid" id="A0A194XFA0"/>
<dbReference type="GeneID" id="28824478"/>
<dbReference type="InterPro" id="IPR014746">
    <property type="entry name" value="Gln_synth/guanido_kin_cat_dom"/>
</dbReference>
<dbReference type="GO" id="GO:0004356">
    <property type="term" value="F:glutamine synthetase activity"/>
    <property type="evidence" value="ECO:0007669"/>
    <property type="project" value="InterPro"/>
</dbReference>
<dbReference type="STRING" id="149040.A0A194XFA0"/>
<dbReference type="PROSITE" id="PS00181">
    <property type="entry name" value="GLNA_ATP"/>
    <property type="match status" value="1"/>
</dbReference>
<keyword evidence="4" id="KW-0418">Kinase</keyword>
<name>A0A194XFA0_MOLSC</name>
<dbReference type="RefSeq" id="XP_018073225.1">
    <property type="nucleotide sequence ID" value="XM_018214752.1"/>
</dbReference>
<dbReference type="OrthoDB" id="3364440at2759"/>
<dbReference type="SUPFAM" id="SSF55931">
    <property type="entry name" value="Glutamine synthetase/guanido kinase"/>
    <property type="match status" value="1"/>
</dbReference>
<dbReference type="InterPro" id="IPR027303">
    <property type="entry name" value="Gln_synth_gly_rich_site"/>
</dbReference>
<gene>
    <name evidence="4" type="ORF">LY89DRAFT_683717</name>
</gene>
<dbReference type="SUPFAM" id="SSF51556">
    <property type="entry name" value="Metallo-dependent hydrolases"/>
    <property type="match status" value="1"/>
</dbReference>